<dbReference type="EMBL" id="WIXI01000051">
    <property type="protein sequence ID" value="MQY49809.1"/>
    <property type="molecule type" value="Genomic_DNA"/>
</dbReference>
<accession>A0A6A8AGA1</accession>
<sequence>MSTMIPVLFGKVEATLVLPSGSAPEDAYSSDEFKESLEVGDIWSDVSRNWWHIFLAFTMAEAAGLTSLYFLRDDECLTIASPDLPAVISALDQLLRDIDHDLPDDIDDALKRYAVVVRVPEYLAELPSITPISENSDASDEVADFSKRDRLAALSFYGFLVSLRSIAESARNDGKTLLFITPSP</sequence>
<evidence type="ECO:0000313" key="1">
    <source>
        <dbReference type="EMBL" id="MQY49809.1"/>
    </source>
</evidence>
<proteinExistence type="predicted"/>
<gene>
    <name evidence="1" type="ORF">GAO09_27660</name>
</gene>
<dbReference type="AlphaFoldDB" id="A0A6A8AGA1"/>
<keyword evidence="2" id="KW-1185">Reference proteome</keyword>
<dbReference type="RefSeq" id="WP_153359906.1">
    <property type="nucleotide sequence ID" value="NZ_JAYKOO010000001.1"/>
</dbReference>
<name>A0A6A8AGA1_9HYPH</name>
<comment type="caution">
    <text evidence="1">The sequence shown here is derived from an EMBL/GenBank/DDBJ whole genome shotgun (WGS) entry which is preliminary data.</text>
</comment>
<reference evidence="1 2" key="1">
    <citation type="submission" date="2019-11" db="EMBL/GenBank/DDBJ databases">
        <title>Genome analysis of Rhizobacterium cereale a novel genus and species isolated from maize roots in North Spain.</title>
        <authorList>
            <person name="Menendez E."/>
            <person name="Flores-Felix J.D."/>
            <person name="Ramirez-Bahena M.-H."/>
            <person name="Igual J.M."/>
            <person name="Garcia-Fraile P."/>
            <person name="Peix A."/>
            <person name="Velazquez E."/>
        </authorList>
    </citation>
    <scope>NUCLEOTIDE SEQUENCE [LARGE SCALE GENOMIC DNA]</scope>
    <source>
        <strain evidence="1 2">RZME27</strain>
    </source>
</reference>
<protein>
    <submittedName>
        <fullName evidence="1">Uncharacterized protein</fullName>
    </submittedName>
</protein>
<evidence type="ECO:0000313" key="2">
    <source>
        <dbReference type="Proteomes" id="UP000435138"/>
    </source>
</evidence>
<dbReference type="Proteomes" id="UP000435138">
    <property type="component" value="Unassembled WGS sequence"/>
</dbReference>
<organism evidence="1 2">
    <name type="scientific">Endobacterium cereale</name>
    <dbReference type="NCBI Taxonomy" id="2663029"/>
    <lineage>
        <taxon>Bacteria</taxon>
        <taxon>Pseudomonadati</taxon>
        <taxon>Pseudomonadota</taxon>
        <taxon>Alphaproteobacteria</taxon>
        <taxon>Hyphomicrobiales</taxon>
        <taxon>Rhizobiaceae</taxon>
        <taxon>Endobacterium</taxon>
    </lineage>
</organism>